<gene>
    <name evidence="1" type="ORF">B0T17DRAFT_502483</name>
</gene>
<keyword evidence="2" id="KW-1185">Reference proteome</keyword>
<comment type="caution">
    <text evidence="1">The sequence shown here is derived from an EMBL/GenBank/DDBJ whole genome shotgun (WGS) entry which is preliminary data.</text>
</comment>
<dbReference type="Proteomes" id="UP001174934">
    <property type="component" value="Unassembled WGS sequence"/>
</dbReference>
<evidence type="ECO:0000313" key="2">
    <source>
        <dbReference type="Proteomes" id="UP001174934"/>
    </source>
</evidence>
<reference evidence="1" key="1">
    <citation type="submission" date="2023-06" db="EMBL/GenBank/DDBJ databases">
        <title>Genome-scale phylogeny and comparative genomics of the fungal order Sordariales.</title>
        <authorList>
            <consortium name="Lawrence Berkeley National Laboratory"/>
            <person name="Hensen N."/>
            <person name="Bonometti L."/>
            <person name="Westerberg I."/>
            <person name="Brannstrom I.O."/>
            <person name="Guillou S."/>
            <person name="Cros-Aarteil S."/>
            <person name="Calhoun S."/>
            <person name="Haridas S."/>
            <person name="Kuo A."/>
            <person name="Mondo S."/>
            <person name="Pangilinan J."/>
            <person name="Riley R."/>
            <person name="LaButti K."/>
            <person name="Andreopoulos B."/>
            <person name="Lipzen A."/>
            <person name="Chen C."/>
            <person name="Yanf M."/>
            <person name="Daum C."/>
            <person name="Ng V."/>
            <person name="Clum A."/>
            <person name="Steindorff A."/>
            <person name="Ohm R."/>
            <person name="Martin F."/>
            <person name="Silar P."/>
            <person name="Natvig D."/>
            <person name="Lalanne C."/>
            <person name="Gautier V."/>
            <person name="Ament-velasquez S.L."/>
            <person name="Kruys A."/>
            <person name="Hutchinson M.I."/>
            <person name="Powell A.J."/>
            <person name="Barry K."/>
            <person name="Miller A.N."/>
            <person name="Grigoriev I.V."/>
            <person name="Debuchy R."/>
            <person name="Gladieux P."/>
            <person name="Thoren M.H."/>
            <person name="Johannesson H."/>
        </authorList>
    </citation>
    <scope>NUCLEOTIDE SEQUENCE</scope>
    <source>
        <strain evidence="1">SMH3391-2</strain>
    </source>
</reference>
<accession>A0AA40CEW6</accession>
<protein>
    <submittedName>
        <fullName evidence="1">Uncharacterized protein</fullName>
    </submittedName>
</protein>
<name>A0AA40CEW6_9PEZI</name>
<organism evidence="1 2">
    <name type="scientific">Bombardia bombarda</name>
    <dbReference type="NCBI Taxonomy" id="252184"/>
    <lineage>
        <taxon>Eukaryota</taxon>
        <taxon>Fungi</taxon>
        <taxon>Dikarya</taxon>
        <taxon>Ascomycota</taxon>
        <taxon>Pezizomycotina</taxon>
        <taxon>Sordariomycetes</taxon>
        <taxon>Sordariomycetidae</taxon>
        <taxon>Sordariales</taxon>
        <taxon>Lasiosphaeriaceae</taxon>
        <taxon>Bombardia</taxon>
    </lineage>
</organism>
<evidence type="ECO:0000313" key="1">
    <source>
        <dbReference type="EMBL" id="KAK0634883.1"/>
    </source>
</evidence>
<dbReference type="AlphaFoldDB" id="A0AA40CEW6"/>
<proteinExistence type="predicted"/>
<sequence>MAPQRFGRRWLPAWRRRWRSGQGYKETRPRPVTGSQGWQARTSDAANSEMHDWVGYVVGLDRACVIHPRGLVIGRGRGCACDMPLPDKNGQAAKFEIVGGLVLGLQFLSEDRKATRRGEASGSNVVRGPRRPLKNLSLTPWPAEMFRRRRGAMDYHP</sequence>
<dbReference type="EMBL" id="JAULSR010000001">
    <property type="protein sequence ID" value="KAK0634883.1"/>
    <property type="molecule type" value="Genomic_DNA"/>
</dbReference>